<evidence type="ECO:0000313" key="2">
    <source>
        <dbReference type="Proteomes" id="UP000294200"/>
    </source>
</evidence>
<name>A0A4R0XNA6_9BURK</name>
<comment type="caution">
    <text evidence="1">The sequence shown here is derived from an EMBL/GenBank/DDBJ whole genome shotgun (WGS) entry which is preliminary data.</text>
</comment>
<dbReference type="AlphaFoldDB" id="A0A4R0XNA6"/>
<accession>A0A4R0XNA6</accession>
<gene>
    <name evidence="1" type="ORF">BZM27_09315</name>
</gene>
<proteinExistence type="predicted"/>
<organism evidence="1 2">
    <name type="scientific">Paraburkholderia steynii</name>
    <dbReference type="NCBI Taxonomy" id="1245441"/>
    <lineage>
        <taxon>Bacteria</taxon>
        <taxon>Pseudomonadati</taxon>
        <taxon>Pseudomonadota</taxon>
        <taxon>Betaproteobacteria</taxon>
        <taxon>Burkholderiales</taxon>
        <taxon>Burkholderiaceae</taxon>
        <taxon>Paraburkholderia</taxon>
    </lineage>
</organism>
<keyword evidence="2" id="KW-1185">Reference proteome</keyword>
<protein>
    <submittedName>
        <fullName evidence="1">Uncharacterized protein</fullName>
    </submittedName>
</protein>
<sequence>MIVARRRYPQFDASASLRELISRLEQATGFKADPETSAHPPAAAVPTLVIEQEAPEIAATTVQVAERLNIPHFRLLEKLRKLIAGNADGAWSANCLESSYLDGDARRRPAFDLTRHGV</sequence>
<dbReference type="EMBL" id="MWML01000024">
    <property type="protein sequence ID" value="TCG08839.1"/>
    <property type="molecule type" value="Genomic_DNA"/>
</dbReference>
<evidence type="ECO:0000313" key="1">
    <source>
        <dbReference type="EMBL" id="TCG08839.1"/>
    </source>
</evidence>
<reference evidence="1 2" key="1">
    <citation type="submission" date="2017-02" db="EMBL/GenBank/DDBJ databases">
        <title>Paraburkholderia sophoroidis sp. nov. and Paraburkholderia steynii sp. nov. rhizobial symbionts of the fynbos legume Hypocalyptus sophoroides.</title>
        <authorList>
            <person name="Steenkamp E.T."/>
            <person name="Beukes C.W."/>
            <person name="Van Zyl E."/>
            <person name="Avontuur J."/>
            <person name="Chan W.Y."/>
            <person name="Hassen A."/>
            <person name="Palmer M."/>
            <person name="Mthombeni L."/>
            <person name="Phalane F."/>
            <person name="Sereme K."/>
            <person name="Venter S.N."/>
        </authorList>
    </citation>
    <scope>NUCLEOTIDE SEQUENCE [LARGE SCALE GENOMIC DNA]</scope>
    <source>
        <strain evidence="1 2">HC1.1ba</strain>
    </source>
</reference>
<dbReference type="Proteomes" id="UP000294200">
    <property type="component" value="Unassembled WGS sequence"/>
</dbReference>